<sequence>MPITAPYGSWTSPIDPELLATSSASFSYPSSEGGNLYWLESRPWENGRSVVVQRDSEGVIRDILPAPLNARSKVHEYGGTPYIVVNDILYFCLYDDQRLYRLDLNKSNTLPTP</sequence>
<dbReference type="PANTHER" id="PTHR43056:SF5">
    <property type="entry name" value="PEPTIDASE S9 PROLYL OLIGOPEPTIDASE CATALYTIC DOMAIN-CONTAINING PROTEIN"/>
    <property type="match status" value="1"/>
</dbReference>
<dbReference type="AlphaFoldDB" id="A0A0F9AX83"/>
<dbReference type="InterPro" id="IPR050585">
    <property type="entry name" value="Xaa-Pro_dipeptidyl-ppase/CocE"/>
</dbReference>
<accession>A0A0F9AX83</accession>
<dbReference type="EMBL" id="LAZR01055209">
    <property type="protein sequence ID" value="KKK76891.1"/>
    <property type="molecule type" value="Genomic_DNA"/>
</dbReference>
<evidence type="ECO:0008006" key="2">
    <source>
        <dbReference type="Google" id="ProtNLM"/>
    </source>
</evidence>
<organism evidence="1">
    <name type="scientific">marine sediment metagenome</name>
    <dbReference type="NCBI Taxonomy" id="412755"/>
    <lineage>
        <taxon>unclassified sequences</taxon>
        <taxon>metagenomes</taxon>
        <taxon>ecological metagenomes</taxon>
    </lineage>
</organism>
<protein>
    <recommendedName>
        <fullName evidence="2">Peptidase S9A N-terminal domain-containing protein</fullName>
    </recommendedName>
</protein>
<gene>
    <name evidence="1" type="ORF">LCGC14_2859070</name>
</gene>
<reference evidence="1" key="1">
    <citation type="journal article" date="2015" name="Nature">
        <title>Complex archaea that bridge the gap between prokaryotes and eukaryotes.</title>
        <authorList>
            <person name="Spang A."/>
            <person name="Saw J.H."/>
            <person name="Jorgensen S.L."/>
            <person name="Zaremba-Niedzwiedzka K."/>
            <person name="Martijn J."/>
            <person name="Lind A.E."/>
            <person name="van Eijk R."/>
            <person name="Schleper C."/>
            <person name="Guy L."/>
            <person name="Ettema T.J."/>
        </authorList>
    </citation>
    <scope>NUCLEOTIDE SEQUENCE</scope>
</reference>
<evidence type="ECO:0000313" key="1">
    <source>
        <dbReference type="EMBL" id="KKK76891.1"/>
    </source>
</evidence>
<proteinExistence type="predicted"/>
<comment type="caution">
    <text evidence="1">The sequence shown here is derived from an EMBL/GenBank/DDBJ whole genome shotgun (WGS) entry which is preliminary data.</text>
</comment>
<feature type="non-terminal residue" evidence="1">
    <location>
        <position position="113"/>
    </location>
</feature>
<dbReference type="PANTHER" id="PTHR43056">
    <property type="entry name" value="PEPTIDASE S9 PROLYL OLIGOPEPTIDASE"/>
    <property type="match status" value="1"/>
</dbReference>
<name>A0A0F9AX83_9ZZZZ</name>